<gene>
    <name evidence="2" type="ORF">MB824_05945</name>
</gene>
<reference evidence="2 3" key="1">
    <citation type="submission" date="2022-02" db="EMBL/GenBank/DDBJ databases">
        <title>Genome sequence data of Kingella unionensis sp. nov. strain CICC 24913 (CCUG 75125).</title>
        <authorList>
            <person name="Xiao M."/>
        </authorList>
    </citation>
    <scope>NUCLEOTIDE SEQUENCE [LARGE SCALE GENOMIC DNA]</scope>
    <source>
        <strain evidence="2 3">CICC 24913</strain>
    </source>
</reference>
<keyword evidence="3" id="KW-1185">Reference proteome</keyword>
<protein>
    <submittedName>
        <fullName evidence="2">STAS domain-containing protein</fullName>
    </submittedName>
</protein>
<dbReference type="EMBL" id="JAKOOW010000023">
    <property type="protein sequence ID" value="MCG6504035.1"/>
    <property type="molecule type" value="Genomic_DNA"/>
</dbReference>
<evidence type="ECO:0000259" key="1">
    <source>
        <dbReference type="Pfam" id="PF13466"/>
    </source>
</evidence>
<sequence>MDSEVRSGCLHLRGDITVRSLNGKNYRRFQEQCRQPETRSIDWSGVATVDSASLSLLLAARRIRGAGSLKHLALPAAARELAALYDIEDWIAE</sequence>
<dbReference type="Pfam" id="PF13466">
    <property type="entry name" value="STAS_2"/>
    <property type="match status" value="1"/>
</dbReference>
<accession>A0ABS9NMX0</accession>
<proteinExistence type="predicted"/>
<evidence type="ECO:0000313" key="2">
    <source>
        <dbReference type="EMBL" id="MCG6504035.1"/>
    </source>
</evidence>
<dbReference type="RefSeq" id="WP_238746750.1">
    <property type="nucleotide sequence ID" value="NZ_JAKOOW010000023.1"/>
</dbReference>
<dbReference type="Proteomes" id="UP001298424">
    <property type="component" value="Unassembled WGS sequence"/>
</dbReference>
<dbReference type="SUPFAM" id="SSF52091">
    <property type="entry name" value="SpoIIaa-like"/>
    <property type="match status" value="1"/>
</dbReference>
<comment type="caution">
    <text evidence="2">The sequence shown here is derived from an EMBL/GenBank/DDBJ whole genome shotgun (WGS) entry which is preliminary data.</text>
</comment>
<organism evidence="2 3">
    <name type="scientific">Kingella pumchi</name>
    <dbReference type="NCBI Taxonomy" id="2779506"/>
    <lineage>
        <taxon>Bacteria</taxon>
        <taxon>Pseudomonadati</taxon>
        <taxon>Pseudomonadota</taxon>
        <taxon>Betaproteobacteria</taxon>
        <taxon>Neisseriales</taxon>
        <taxon>Neisseriaceae</taxon>
        <taxon>Kingella</taxon>
    </lineage>
</organism>
<feature type="domain" description="MlaB-like STAS" evidence="1">
    <location>
        <begin position="10"/>
        <end position="87"/>
    </location>
</feature>
<evidence type="ECO:0000313" key="3">
    <source>
        <dbReference type="Proteomes" id="UP001298424"/>
    </source>
</evidence>
<dbReference type="InterPro" id="IPR036513">
    <property type="entry name" value="STAS_dom_sf"/>
</dbReference>
<dbReference type="InterPro" id="IPR058548">
    <property type="entry name" value="MlaB-like_STAS"/>
</dbReference>
<name>A0ABS9NMX0_9NEIS</name>